<dbReference type="InterPro" id="IPR049279">
    <property type="entry name" value="DUF3108-like"/>
</dbReference>
<reference evidence="3 4" key="1">
    <citation type="submission" date="2019-02" db="EMBL/GenBank/DDBJ databases">
        <title>Deep-cultivation of Planctomycetes and their phenomic and genomic characterization uncovers novel biology.</title>
        <authorList>
            <person name="Wiegand S."/>
            <person name="Jogler M."/>
            <person name="Boedeker C."/>
            <person name="Pinto D."/>
            <person name="Vollmers J."/>
            <person name="Rivas-Marin E."/>
            <person name="Kohn T."/>
            <person name="Peeters S.H."/>
            <person name="Heuer A."/>
            <person name="Rast P."/>
            <person name="Oberbeckmann S."/>
            <person name="Bunk B."/>
            <person name="Jeske O."/>
            <person name="Meyerdierks A."/>
            <person name="Storesund J.E."/>
            <person name="Kallscheuer N."/>
            <person name="Luecker S."/>
            <person name="Lage O.M."/>
            <person name="Pohl T."/>
            <person name="Merkel B.J."/>
            <person name="Hornburger P."/>
            <person name="Mueller R.-W."/>
            <person name="Bruemmer F."/>
            <person name="Labrenz M."/>
            <person name="Spormann A.M."/>
            <person name="Op den Camp H."/>
            <person name="Overmann J."/>
            <person name="Amann R."/>
            <person name="Jetten M.S.M."/>
            <person name="Mascher T."/>
            <person name="Medema M.H."/>
            <person name="Devos D.P."/>
            <person name="Kaster A.-K."/>
            <person name="Ovreas L."/>
            <person name="Rohde M."/>
            <person name="Galperin M.Y."/>
            <person name="Jogler C."/>
        </authorList>
    </citation>
    <scope>NUCLEOTIDE SEQUENCE [LARGE SCALE GENOMIC DNA]</scope>
    <source>
        <strain evidence="3 4">ETA_A1</strain>
    </source>
</reference>
<dbReference type="KEGG" id="uli:ETAA1_25190"/>
<feature type="chain" id="PRO_5022222433" description="DUF3108 domain-containing protein" evidence="1">
    <location>
        <begin position="20"/>
        <end position="189"/>
    </location>
</feature>
<keyword evidence="4" id="KW-1185">Reference proteome</keyword>
<organism evidence="3 4">
    <name type="scientific">Urbifossiella limnaea</name>
    <dbReference type="NCBI Taxonomy" id="2528023"/>
    <lineage>
        <taxon>Bacteria</taxon>
        <taxon>Pseudomonadati</taxon>
        <taxon>Planctomycetota</taxon>
        <taxon>Planctomycetia</taxon>
        <taxon>Gemmatales</taxon>
        <taxon>Gemmataceae</taxon>
        <taxon>Urbifossiella</taxon>
    </lineage>
</organism>
<dbReference type="Proteomes" id="UP000319576">
    <property type="component" value="Chromosome"/>
</dbReference>
<dbReference type="OrthoDB" id="281452at2"/>
<name>A0A517XSU8_9BACT</name>
<dbReference type="EMBL" id="CP036273">
    <property type="protein sequence ID" value="QDU20564.1"/>
    <property type="molecule type" value="Genomic_DNA"/>
</dbReference>
<evidence type="ECO:0000259" key="2">
    <source>
        <dbReference type="Pfam" id="PF21347"/>
    </source>
</evidence>
<evidence type="ECO:0000313" key="3">
    <source>
        <dbReference type="EMBL" id="QDU20564.1"/>
    </source>
</evidence>
<evidence type="ECO:0000256" key="1">
    <source>
        <dbReference type="SAM" id="SignalP"/>
    </source>
</evidence>
<keyword evidence="1" id="KW-0732">Signal</keyword>
<dbReference type="PROSITE" id="PS51257">
    <property type="entry name" value="PROKAR_LIPOPROTEIN"/>
    <property type="match status" value="1"/>
</dbReference>
<proteinExistence type="predicted"/>
<sequence precursor="true">MTPRLLTVAFLAAACPVAAAPIPEAAKEQPLYFPTTVGAKWVYERAGVEQEPVRVVSVEKSGKEVVVSRAGADGTAWRYAKVFVSPAGLRESRLTPTGKSEVVWVLKLPLKAGESWAVGEMKRTVHGPEAVDVPAGRFQAVKVVDEHDSGAQLVAWYAPGVGRVKQASVSPKGKETVTLLLKSFTPGRP</sequence>
<accession>A0A517XSU8</accession>
<evidence type="ECO:0000313" key="4">
    <source>
        <dbReference type="Proteomes" id="UP000319576"/>
    </source>
</evidence>
<feature type="signal peptide" evidence="1">
    <location>
        <begin position="1"/>
        <end position="19"/>
    </location>
</feature>
<dbReference type="RefSeq" id="WP_145238318.1">
    <property type="nucleotide sequence ID" value="NZ_CP036273.1"/>
</dbReference>
<gene>
    <name evidence="3" type="ORF">ETAA1_25190</name>
</gene>
<dbReference type="AlphaFoldDB" id="A0A517XSU8"/>
<feature type="domain" description="DUF3108" evidence="2">
    <location>
        <begin position="121"/>
        <end position="174"/>
    </location>
</feature>
<protein>
    <recommendedName>
        <fullName evidence="2">DUF3108 domain-containing protein</fullName>
    </recommendedName>
</protein>
<dbReference type="Pfam" id="PF21347">
    <property type="entry name" value="DUF3108_like"/>
    <property type="match status" value="1"/>
</dbReference>
<dbReference type="Gene3D" id="2.40.360.20">
    <property type="match status" value="1"/>
</dbReference>